<dbReference type="HOGENOM" id="CLU_017584_9_3_4"/>
<comment type="caution">
    <text evidence="5">The sequence shown here is derived from an EMBL/GenBank/DDBJ whole genome shotgun (WGS) entry which is preliminary data.</text>
</comment>
<dbReference type="GO" id="GO:0003700">
    <property type="term" value="F:DNA-binding transcription factor activity"/>
    <property type="evidence" value="ECO:0007669"/>
    <property type="project" value="InterPro"/>
</dbReference>
<dbReference type="Proteomes" id="UP000014400">
    <property type="component" value="Unassembled WGS sequence"/>
</dbReference>
<dbReference type="SMART" id="SM00895">
    <property type="entry name" value="FCD"/>
    <property type="match status" value="1"/>
</dbReference>
<dbReference type="PROSITE" id="PS50949">
    <property type="entry name" value="HTH_GNTR"/>
    <property type="match status" value="1"/>
</dbReference>
<dbReference type="InterPro" id="IPR036388">
    <property type="entry name" value="WH-like_DNA-bd_sf"/>
</dbReference>
<proteinExistence type="predicted"/>
<dbReference type="GeneID" id="64060644"/>
<dbReference type="Gene3D" id="1.20.120.530">
    <property type="entry name" value="GntR ligand-binding domain-like"/>
    <property type="match status" value="1"/>
</dbReference>
<dbReference type="PANTHER" id="PTHR43537">
    <property type="entry name" value="TRANSCRIPTIONAL REGULATOR, GNTR FAMILY"/>
    <property type="match status" value="1"/>
</dbReference>
<dbReference type="RefSeq" id="WP_016474764.1">
    <property type="nucleotide sequence ID" value="NZ_KE150480.1"/>
</dbReference>
<name>S3BGQ8_9BURK</name>
<dbReference type="Pfam" id="PF00392">
    <property type="entry name" value="GntR"/>
    <property type="match status" value="1"/>
</dbReference>
<protein>
    <recommendedName>
        <fullName evidence="4">HTH gntR-type domain-containing protein</fullName>
    </recommendedName>
</protein>
<dbReference type="Gene3D" id="1.10.10.10">
    <property type="entry name" value="Winged helix-like DNA-binding domain superfamily/Winged helix DNA-binding domain"/>
    <property type="match status" value="1"/>
</dbReference>
<reference evidence="5 6" key="1">
    <citation type="submission" date="2013-04" db="EMBL/GenBank/DDBJ databases">
        <title>The Genome Sequence of Sutterella wadsworthensis HGA0223.</title>
        <authorList>
            <consortium name="The Broad Institute Genomics Platform"/>
            <person name="Earl A."/>
            <person name="Ward D."/>
            <person name="Feldgarden M."/>
            <person name="Gevers D."/>
            <person name="Schmidt T.M."/>
            <person name="Dover J."/>
            <person name="Dai D."/>
            <person name="Walker B."/>
            <person name="Young S."/>
            <person name="Zeng Q."/>
            <person name="Gargeya S."/>
            <person name="Fitzgerald M."/>
            <person name="Haas B."/>
            <person name="Abouelleil A."/>
            <person name="Allen A.W."/>
            <person name="Alvarado L."/>
            <person name="Arachchi H.M."/>
            <person name="Berlin A.M."/>
            <person name="Chapman S.B."/>
            <person name="Gainer-Dewar J."/>
            <person name="Goldberg J."/>
            <person name="Griggs A."/>
            <person name="Gujja S."/>
            <person name="Hansen M."/>
            <person name="Howarth C."/>
            <person name="Imamovic A."/>
            <person name="Ireland A."/>
            <person name="Larimer J."/>
            <person name="McCowan C."/>
            <person name="Murphy C."/>
            <person name="Pearson M."/>
            <person name="Poon T.W."/>
            <person name="Priest M."/>
            <person name="Roberts A."/>
            <person name="Saif S."/>
            <person name="Shea T."/>
            <person name="Sisk P."/>
            <person name="Sykes S."/>
            <person name="Wortman J."/>
            <person name="Nusbaum C."/>
            <person name="Birren B."/>
        </authorList>
    </citation>
    <scope>NUCLEOTIDE SEQUENCE [LARGE SCALE GENOMIC DNA]</scope>
    <source>
        <strain evidence="5 6">HGA0223</strain>
    </source>
</reference>
<accession>S3BGQ8</accession>
<dbReference type="SMART" id="SM00345">
    <property type="entry name" value="HTH_GNTR"/>
    <property type="match status" value="1"/>
</dbReference>
<dbReference type="GO" id="GO:0003677">
    <property type="term" value="F:DNA binding"/>
    <property type="evidence" value="ECO:0007669"/>
    <property type="project" value="UniProtKB-KW"/>
</dbReference>
<evidence type="ECO:0000256" key="3">
    <source>
        <dbReference type="ARBA" id="ARBA00023163"/>
    </source>
</evidence>
<evidence type="ECO:0000313" key="6">
    <source>
        <dbReference type="Proteomes" id="UP000014400"/>
    </source>
</evidence>
<dbReference type="STRING" id="1203554.HMPREF1476_01569"/>
<dbReference type="PRINTS" id="PR00035">
    <property type="entry name" value="HTHGNTR"/>
</dbReference>
<dbReference type="InterPro" id="IPR008920">
    <property type="entry name" value="TF_FadR/GntR_C"/>
</dbReference>
<dbReference type="PANTHER" id="PTHR43537:SF5">
    <property type="entry name" value="UXU OPERON TRANSCRIPTIONAL REGULATOR"/>
    <property type="match status" value="1"/>
</dbReference>
<dbReference type="SUPFAM" id="SSF48008">
    <property type="entry name" value="GntR ligand-binding domain-like"/>
    <property type="match status" value="1"/>
</dbReference>
<gene>
    <name evidence="5" type="ORF">HMPREF1476_01569</name>
</gene>
<dbReference type="PATRIC" id="fig|1203554.3.peg.1648"/>
<dbReference type="InterPro" id="IPR011711">
    <property type="entry name" value="GntR_C"/>
</dbReference>
<keyword evidence="1" id="KW-0805">Transcription regulation</keyword>
<feature type="domain" description="HTH gntR-type" evidence="4">
    <location>
        <begin position="1"/>
        <end position="67"/>
    </location>
</feature>
<keyword evidence="3" id="KW-0804">Transcription</keyword>
<organism evidence="5 6">
    <name type="scientific">Sutterella wadsworthensis HGA0223</name>
    <dbReference type="NCBI Taxonomy" id="1203554"/>
    <lineage>
        <taxon>Bacteria</taxon>
        <taxon>Pseudomonadati</taxon>
        <taxon>Pseudomonadota</taxon>
        <taxon>Betaproteobacteria</taxon>
        <taxon>Burkholderiales</taxon>
        <taxon>Sutterellaceae</taxon>
        <taxon>Sutterella</taxon>
    </lineage>
</organism>
<dbReference type="InterPro" id="IPR036390">
    <property type="entry name" value="WH_DNA-bd_sf"/>
</dbReference>
<dbReference type="EMBL" id="ATCF01000022">
    <property type="protein sequence ID" value="EPD98530.1"/>
    <property type="molecule type" value="Genomic_DNA"/>
</dbReference>
<evidence type="ECO:0000256" key="2">
    <source>
        <dbReference type="ARBA" id="ARBA00023125"/>
    </source>
</evidence>
<dbReference type="eggNOG" id="COG2186">
    <property type="taxonomic scope" value="Bacteria"/>
</dbReference>
<sequence>MDEESLFRDIHNHLIHQAQEGGKMDTEMKLAERFNVSRYRVRRVLDILTRMGIIHRAQKRGLTVLDPEPEKLSKNIGSQLTVSGFNAMEDLEARMLIEHAVLELAVKRLTPMTAGRLTEKVGQLERVMISGAAVIEIHQSFRLELISGCGNRVLQVFAESLLTECLRLLRETGESLPSDYLSDLITGDRRLLDAIKQGSMDEACEALNTVIQLEVAGAADDLRRGEAAAGSMDKKA</sequence>
<dbReference type="Pfam" id="PF07729">
    <property type="entry name" value="FCD"/>
    <property type="match status" value="1"/>
</dbReference>
<keyword evidence="6" id="KW-1185">Reference proteome</keyword>
<keyword evidence="2" id="KW-0238">DNA-binding</keyword>
<dbReference type="InterPro" id="IPR000524">
    <property type="entry name" value="Tscrpt_reg_HTH_GntR"/>
</dbReference>
<dbReference type="AlphaFoldDB" id="S3BGQ8"/>
<dbReference type="SUPFAM" id="SSF46785">
    <property type="entry name" value="Winged helix' DNA-binding domain"/>
    <property type="match status" value="1"/>
</dbReference>
<evidence type="ECO:0000313" key="5">
    <source>
        <dbReference type="EMBL" id="EPD98530.1"/>
    </source>
</evidence>
<evidence type="ECO:0000259" key="4">
    <source>
        <dbReference type="PROSITE" id="PS50949"/>
    </source>
</evidence>
<evidence type="ECO:0000256" key="1">
    <source>
        <dbReference type="ARBA" id="ARBA00023015"/>
    </source>
</evidence>